<dbReference type="AlphaFoldDB" id="A0A3P8WTJ5"/>
<dbReference type="GO" id="GO:0005509">
    <property type="term" value="F:calcium ion binding"/>
    <property type="evidence" value="ECO:0007669"/>
    <property type="project" value="InterPro"/>
</dbReference>
<dbReference type="RefSeq" id="XP_008317963.1">
    <property type="nucleotide sequence ID" value="XM_008319741.1"/>
</dbReference>
<dbReference type="GeneID" id="103385758"/>
<protein>
    <submittedName>
        <fullName evidence="3">S100 calcium binding protein P</fullName>
    </submittedName>
</protein>
<dbReference type="PANTHER" id="PTHR11639:SF134">
    <property type="entry name" value="PROTEIN S100-A1-RELATED"/>
    <property type="match status" value="1"/>
</dbReference>
<proteinExistence type="inferred from homology"/>
<dbReference type="GO" id="GO:0048306">
    <property type="term" value="F:calcium-dependent protein binding"/>
    <property type="evidence" value="ECO:0007669"/>
    <property type="project" value="TreeGrafter"/>
</dbReference>
<dbReference type="InParanoid" id="A0A3P8WTJ5"/>
<reference evidence="3" key="2">
    <citation type="submission" date="2025-08" db="UniProtKB">
        <authorList>
            <consortium name="Ensembl"/>
        </authorList>
    </citation>
    <scope>IDENTIFICATION</scope>
</reference>
<dbReference type="Pfam" id="PF01023">
    <property type="entry name" value="S_100"/>
    <property type="match status" value="1"/>
</dbReference>
<dbReference type="OrthoDB" id="26525at2759"/>
<dbReference type="GO" id="GO:0070062">
    <property type="term" value="C:extracellular exosome"/>
    <property type="evidence" value="ECO:0007669"/>
    <property type="project" value="TreeGrafter"/>
</dbReference>
<keyword evidence="4" id="KW-1185">Reference proteome</keyword>
<name>A0A3P8WTJ5_CYNSE</name>
<organism evidence="3 4">
    <name type="scientific">Cynoglossus semilaevis</name>
    <name type="common">Tongue sole</name>
    <dbReference type="NCBI Taxonomy" id="244447"/>
    <lineage>
        <taxon>Eukaryota</taxon>
        <taxon>Metazoa</taxon>
        <taxon>Chordata</taxon>
        <taxon>Craniata</taxon>
        <taxon>Vertebrata</taxon>
        <taxon>Euteleostomi</taxon>
        <taxon>Actinopterygii</taxon>
        <taxon>Neopterygii</taxon>
        <taxon>Teleostei</taxon>
        <taxon>Neoteleostei</taxon>
        <taxon>Acanthomorphata</taxon>
        <taxon>Carangaria</taxon>
        <taxon>Pleuronectiformes</taxon>
        <taxon>Pleuronectoidei</taxon>
        <taxon>Cynoglossidae</taxon>
        <taxon>Cynoglossinae</taxon>
        <taxon>Cynoglossus</taxon>
    </lineage>
</organism>
<dbReference type="InterPro" id="IPR011992">
    <property type="entry name" value="EF-hand-dom_pair"/>
</dbReference>
<reference evidence="3 4" key="1">
    <citation type="journal article" date="2014" name="Nat. Genet.">
        <title>Whole-genome sequence of a flatfish provides insights into ZW sex chromosome evolution and adaptation to a benthic lifestyle.</title>
        <authorList>
            <person name="Chen S."/>
            <person name="Zhang G."/>
            <person name="Shao C."/>
            <person name="Huang Q."/>
            <person name="Liu G."/>
            <person name="Zhang P."/>
            <person name="Song W."/>
            <person name="An N."/>
            <person name="Chalopin D."/>
            <person name="Volff J.N."/>
            <person name="Hong Y."/>
            <person name="Li Q."/>
            <person name="Sha Z."/>
            <person name="Zhou H."/>
            <person name="Xie M."/>
            <person name="Yu Q."/>
            <person name="Liu Y."/>
            <person name="Xiang H."/>
            <person name="Wang N."/>
            <person name="Wu K."/>
            <person name="Yang C."/>
            <person name="Zhou Q."/>
            <person name="Liao X."/>
            <person name="Yang L."/>
            <person name="Hu Q."/>
            <person name="Zhang J."/>
            <person name="Meng L."/>
            <person name="Jin L."/>
            <person name="Tian Y."/>
            <person name="Lian J."/>
            <person name="Yang J."/>
            <person name="Miao G."/>
            <person name="Liu S."/>
            <person name="Liang Z."/>
            <person name="Yan F."/>
            <person name="Li Y."/>
            <person name="Sun B."/>
            <person name="Zhang H."/>
            <person name="Zhang J."/>
            <person name="Zhu Y."/>
            <person name="Du M."/>
            <person name="Zhao Y."/>
            <person name="Schartl M."/>
            <person name="Tang Q."/>
            <person name="Wang J."/>
        </authorList>
    </citation>
    <scope>NUCLEOTIDE SEQUENCE</scope>
</reference>
<dbReference type="GO" id="GO:0005737">
    <property type="term" value="C:cytoplasm"/>
    <property type="evidence" value="ECO:0007669"/>
    <property type="project" value="TreeGrafter"/>
</dbReference>
<dbReference type="SMART" id="SM01394">
    <property type="entry name" value="S_100"/>
    <property type="match status" value="1"/>
</dbReference>
<dbReference type="OMA" id="QKYAAKE"/>
<evidence type="ECO:0000259" key="2">
    <source>
        <dbReference type="PROSITE" id="PS50222"/>
    </source>
</evidence>
<dbReference type="Ensembl" id="ENSCSET00000030468.1">
    <property type="protein sequence ID" value="ENSCSEP00000030064.1"/>
    <property type="gene ID" value="ENSCSEG00000019261.1"/>
</dbReference>
<dbReference type="KEGG" id="csem:103385758"/>
<sequence>MSLSTAMASLMATFDRYAAVEGKKDTLTKLELKNLVENEMPCLIQKAKNSDGLEKLMKDLDRNKDSEVTIEEFLTFVCSLTCVCYKYK</sequence>
<dbReference type="PANTHER" id="PTHR11639">
    <property type="entry name" value="S100 CALCIUM-BINDING PROTEIN"/>
    <property type="match status" value="1"/>
</dbReference>
<dbReference type="GO" id="GO:0046914">
    <property type="term" value="F:transition metal ion binding"/>
    <property type="evidence" value="ECO:0007669"/>
    <property type="project" value="InterPro"/>
</dbReference>
<feature type="domain" description="EF-hand" evidence="2">
    <location>
        <begin position="48"/>
        <end position="83"/>
    </location>
</feature>
<dbReference type="Gene3D" id="1.10.238.10">
    <property type="entry name" value="EF-hand"/>
    <property type="match status" value="1"/>
</dbReference>
<reference evidence="3" key="3">
    <citation type="submission" date="2025-09" db="UniProtKB">
        <authorList>
            <consortium name="Ensembl"/>
        </authorList>
    </citation>
    <scope>IDENTIFICATION</scope>
</reference>
<dbReference type="InterPro" id="IPR034325">
    <property type="entry name" value="S-100_dom"/>
</dbReference>
<dbReference type="Proteomes" id="UP000265120">
    <property type="component" value="Chromosome 1"/>
</dbReference>
<dbReference type="GO" id="GO:0043542">
    <property type="term" value="P:endothelial cell migration"/>
    <property type="evidence" value="ECO:0007669"/>
    <property type="project" value="TreeGrafter"/>
</dbReference>
<dbReference type="GeneTree" id="ENSGT00940000162871"/>
<dbReference type="STRING" id="244447.ENSCSEP00000030064"/>
<comment type="similarity">
    <text evidence="1">Belongs to the S-100 family.</text>
</comment>
<dbReference type="InterPro" id="IPR013787">
    <property type="entry name" value="S100_Ca-bd_sub"/>
</dbReference>
<dbReference type="PROSITE" id="PS50222">
    <property type="entry name" value="EF_HAND_2"/>
    <property type="match status" value="1"/>
</dbReference>
<evidence type="ECO:0000313" key="3">
    <source>
        <dbReference type="Ensembl" id="ENSCSEP00000030064.1"/>
    </source>
</evidence>
<dbReference type="SUPFAM" id="SSF47473">
    <property type="entry name" value="EF-hand"/>
    <property type="match status" value="1"/>
</dbReference>
<evidence type="ECO:0000256" key="1">
    <source>
        <dbReference type="ARBA" id="ARBA00007323"/>
    </source>
</evidence>
<accession>A0A3P8WTJ5</accession>
<evidence type="ECO:0000313" key="4">
    <source>
        <dbReference type="Proteomes" id="UP000265120"/>
    </source>
</evidence>
<dbReference type="InterPro" id="IPR002048">
    <property type="entry name" value="EF_hand_dom"/>
</dbReference>
<dbReference type="CDD" id="cd00213">
    <property type="entry name" value="S-100"/>
    <property type="match status" value="1"/>
</dbReference>